<dbReference type="EMBL" id="CM055092">
    <property type="protein sequence ID" value="KAJ7568699.1"/>
    <property type="molecule type" value="Genomic_DNA"/>
</dbReference>
<keyword evidence="2" id="KW-1185">Reference proteome</keyword>
<comment type="caution">
    <text evidence="1">The sequence shown here is derived from an EMBL/GenBank/DDBJ whole genome shotgun (WGS) entry which is preliminary data.</text>
</comment>
<accession>A0ACC2EQD7</accession>
<evidence type="ECO:0000313" key="1">
    <source>
        <dbReference type="EMBL" id="KAJ7568699.1"/>
    </source>
</evidence>
<dbReference type="Proteomes" id="UP001162992">
    <property type="component" value="Chromosome 1"/>
</dbReference>
<organism evidence="1 2">
    <name type="scientific">Diphasiastrum complanatum</name>
    <name type="common">Issler's clubmoss</name>
    <name type="synonym">Lycopodium complanatum</name>
    <dbReference type="NCBI Taxonomy" id="34168"/>
    <lineage>
        <taxon>Eukaryota</taxon>
        <taxon>Viridiplantae</taxon>
        <taxon>Streptophyta</taxon>
        <taxon>Embryophyta</taxon>
        <taxon>Tracheophyta</taxon>
        <taxon>Lycopodiopsida</taxon>
        <taxon>Lycopodiales</taxon>
        <taxon>Lycopodiaceae</taxon>
        <taxon>Lycopodioideae</taxon>
        <taxon>Diphasiastrum</taxon>
    </lineage>
</organism>
<sequence length="546" mass="59361">MDTTAAAELGMGGIDDVGNWNGEGWQEQEYESFPTGKAAKFSRGTRTGEGNEPGLSASRGRTGSEQDRPPPSGPEPPQKRIRTTHGRQGTGYGNFQENGDYNEEVDDGDGQGLDYNAGQNFDSDDWYGAESGPELGYPGGADGGWYPSYGPGVGPQHQMADPCMMPNFYHDGMNYGSAGPMNFFGVSAPPSGAGLGNGRGNTSRIFYKTKLCSKFRAGTCTFDGNCNFAHGAAELRKPPPGWDSIPVAQNQNGWGRGQRTSSAPNQSHSRSQRGSSDFQKLHKTRPCKNYFTDGVCPYGDKCSFLHDVDGMQPRSNRDSTTWSGRVPGGGRRGGRGGSGSSRPFSWKTKMCRRWETTGECHFGDNCHFAHGAAELHKYGGGATESLGRSGAYTASYKDNFGVSGPNSSIEAPSHSSEGPKASLDMKAPFDGPSNTYEDWDEDNEWETQNPGGMEGQQIQSFNNNYSGNEFYPVESYGAQYFQQPQQNVPYYYMDNSHNVSGQSNSAKKIGVRVAAKNVNADYLHDEHDYYELETGGYQENFDLLQA</sequence>
<evidence type="ECO:0000313" key="2">
    <source>
        <dbReference type="Proteomes" id="UP001162992"/>
    </source>
</evidence>
<gene>
    <name evidence="1" type="ORF">O6H91_01G044500</name>
</gene>
<proteinExistence type="predicted"/>
<protein>
    <submittedName>
        <fullName evidence="1">Uncharacterized protein</fullName>
    </submittedName>
</protein>
<reference evidence="2" key="1">
    <citation type="journal article" date="2024" name="Proc. Natl. Acad. Sci. U.S.A.">
        <title>Extraordinary preservation of gene collinearity over three hundred million years revealed in homosporous lycophytes.</title>
        <authorList>
            <person name="Li C."/>
            <person name="Wickell D."/>
            <person name="Kuo L.Y."/>
            <person name="Chen X."/>
            <person name="Nie B."/>
            <person name="Liao X."/>
            <person name="Peng D."/>
            <person name="Ji J."/>
            <person name="Jenkins J."/>
            <person name="Williams M."/>
            <person name="Shu S."/>
            <person name="Plott C."/>
            <person name="Barry K."/>
            <person name="Rajasekar S."/>
            <person name="Grimwood J."/>
            <person name="Han X."/>
            <person name="Sun S."/>
            <person name="Hou Z."/>
            <person name="He W."/>
            <person name="Dai G."/>
            <person name="Sun C."/>
            <person name="Schmutz J."/>
            <person name="Leebens-Mack J.H."/>
            <person name="Li F.W."/>
            <person name="Wang L."/>
        </authorList>
    </citation>
    <scope>NUCLEOTIDE SEQUENCE [LARGE SCALE GENOMIC DNA]</scope>
    <source>
        <strain evidence="2">cv. PW_Plant_1</strain>
    </source>
</reference>
<name>A0ACC2EQD7_DIPCM</name>